<accession>A0AAE0AER9</accession>
<dbReference type="EMBL" id="JANJYJ010000005">
    <property type="protein sequence ID" value="KAK3212296.1"/>
    <property type="molecule type" value="Genomic_DNA"/>
</dbReference>
<proteinExistence type="predicted"/>
<protein>
    <submittedName>
        <fullName evidence="2">Uncharacterized protein</fullName>
    </submittedName>
</protein>
<evidence type="ECO:0000313" key="3">
    <source>
        <dbReference type="Proteomes" id="UP001281410"/>
    </source>
</evidence>
<evidence type="ECO:0000313" key="2">
    <source>
        <dbReference type="EMBL" id="KAK3212296.1"/>
    </source>
</evidence>
<dbReference type="PANTHER" id="PTHR31973">
    <property type="entry name" value="POLYPROTEIN, PUTATIVE-RELATED"/>
    <property type="match status" value="1"/>
</dbReference>
<dbReference type="Proteomes" id="UP001281410">
    <property type="component" value="Unassembled WGS sequence"/>
</dbReference>
<evidence type="ECO:0000256" key="1">
    <source>
        <dbReference type="SAM" id="MobiDB-lite"/>
    </source>
</evidence>
<keyword evidence="3" id="KW-1185">Reference proteome</keyword>
<name>A0AAE0AER9_9ROSI</name>
<sequence length="186" mass="21688">MVETRSSENEESQYDKFNWFSFWILFFLSYEISDNEENLDDDHNGAQVDAEDNGPDVVGDGPDFVGYRPDVVGSQPTRVNEDGYEEFIGEDTKRANCQRKKKYYRTRNVAREMIFGSVKEQYSKLWEYSAELRRMNPGSSVIKKCFEEAASENPRFERLYICMAALNEGWKEGCRLGLWLDGCFIK</sequence>
<comment type="caution">
    <text evidence="2">The sequence shown here is derived from an EMBL/GenBank/DDBJ whole genome shotgun (WGS) entry which is preliminary data.</text>
</comment>
<reference evidence="2" key="1">
    <citation type="journal article" date="2023" name="Plant J.">
        <title>Genome sequences and population genomics provide insights into the demographic history, inbreeding, and mutation load of two 'living fossil' tree species of Dipteronia.</title>
        <authorList>
            <person name="Feng Y."/>
            <person name="Comes H.P."/>
            <person name="Chen J."/>
            <person name="Zhu S."/>
            <person name="Lu R."/>
            <person name="Zhang X."/>
            <person name="Li P."/>
            <person name="Qiu J."/>
            <person name="Olsen K.M."/>
            <person name="Qiu Y."/>
        </authorList>
    </citation>
    <scope>NUCLEOTIDE SEQUENCE</scope>
    <source>
        <strain evidence="2">NBL</strain>
    </source>
</reference>
<gene>
    <name evidence="2" type="ORF">Dsin_017002</name>
</gene>
<dbReference type="PANTHER" id="PTHR31973:SF187">
    <property type="entry name" value="MUTATOR TRANSPOSASE MUDRA PROTEIN"/>
    <property type="match status" value="1"/>
</dbReference>
<dbReference type="AlphaFoldDB" id="A0AAE0AER9"/>
<organism evidence="2 3">
    <name type="scientific">Dipteronia sinensis</name>
    <dbReference type="NCBI Taxonomy" id="43782"/>
    <lineage>
        <taxon>Eukaryota</taxon>
        <taxon>Viridiplantae</taxon>
        <taxon>Streptophyta</taxon>
        <taxon>Embryophyta</taxon>
        <taxon>Tracheophyta</taxon>
        <taxon>Spermatophyta</taxon>
        <taxon>Magnoliopsida</taxon>
        <taxon>eudicotyledons</taxon>
        <taxon>Gunneridae</taxon>
        <taxon>Pentapetalae</taxon>
        <taxon>rosids</taxon>
        <taxon>malvids</taxon>
        <taxon>Sapindales</taxon>
        <taxon>Sapindaceae</taxon>
        <taxon>Hippocastanoideae</taxon>
        <taxon>Acereae</taxon>
        <taxon>Dipteronia</taxon>
    </lineage>
</organism>
<feature type="region of interest" description="Disordered" evidence="1">
    <location>
        <begin position="38"/>
        <end position="61"/>
    </location>
</feature>